<reference evidence="3" key="1">
    <citation type="journal article" date="2006" name="Science">
        <title>Phytophthora genome sequences uncover evolutionary origins and mechanisms of pathogenesis.</title>
        <authorList>
            <person name="Tyler B.M."/>
            <person name="Tripathy S."/>
            <person name="Zhang X."/>
            <person name="Dehal P."/>
            <person name="Jiang R.H."/>
            <person name="Aerts A."/>
            <person name="Arredondo F.D."/>
            <person name="Baxter L."/>
            <person name="Bensasson D."/>
            <person name="Beynon J.L."/>
            <person name="Chapman J."/>
            <person name="Damasceno C.M."/>
            <person name="Dorrance A.E."/>
            <person name="Dou D."/>
            <person name="Dickerman A.W."/>
            <person name="Dubchak I.L."/>
            <person name="Garbelotto M."/>
            <person name="Gijzen M."/>
            <person name="Gordon S.G."/>
            <person name="Govers F."/>
            <person name="Grunwald N.J."/>
            <person name="Huang W."/>
            <person name="Ivors K.L."/>
            <person name="Jones R.W."/>
            <person name="Kamoun S."/>
            <person name="Krampis K."/>
            <person name="Lamour K.H."/>
            <person name="Lee M.K."/>
            <person name="McDonald W.H."/>
            <person name="Medina M."/>
            <person name="Meijer H.J."/>
            <person name="Nordberg E.K."/>
            <person name="Maclean D.J."/>
            <person name="Ospina-Giraldo M.D."/>
            <person name="Morris P.F."/>
            <person name="Phuntumart V."/>
            <person name="Putnam N.H."/>
            <person name="Rash S."/>
            <person name="Rose J.K."/>
            <person name="Sakihama Y."/>
            <person name="Salamov A.A."/>
            <person name="Savidor A."/>
            <person name="Scheuring C.F."/>
            <person name="Smith B.M."/>
            <person name="Sobral B.W."/>
            <person name="Terry A."/>
            <person name="Torto-Alalibo T.A."/>
            <person name="Win J."/>
            <person name="Xu Z."/>
            <person name="Zhang H."/>
            <person name="Grigoriev I.V."/>
            <person name="Rokhsar D.S."/>
            <person name="Boore J.L."/>
        </authorList>
    </citation>
    <scope>NUCLEOTIDE SEQUENCE [LARGE SCALE GENOMIC DNA]</scope>
    <source>
        <strain evidence="3">Pr102</strain>
    </source>
</reference>
<sequence>MVGQSPFAVFPRQSEVLALLERHRSRAPRLPTMCLCSFNIQPFLPQWASACEDMGLHKRSPAKSSRRKVRHRHAKRAWCDSLIYSNLVYALAALISFSCDQNVCGMLQMGAAIASTMFHRSKETKYLLLDALISGTLGIIFVFAGQHTLSNEWYGILAVKMLLGVLCCFTWLYCGMPGGERYDKWHKRWHYVSGATTISTTLFLSMYLPEFDLLMHELVQDLAVVRSMFI</sequence>
<feature type="transmembrane region" description="Helical" evidence="1">
    <location>
        <begin position="126"/>
        <end position="147"/>
    </location>
</feature>
<dbReference type="Proteomes" id="UP000005238">
    <property type="component" value="Unassembled WGS sequence"/>
</dbReference>
<feature type="transmembrane region" description="Helical" evidence="1">
    <location>
        <begin position="153"/>
        <end position="176"/>
    </location>
</feature>
<accession>H3GT77</accession>
<dbReference type="HOGENOM" id="CLU_116517_0_0_1"/>
<dbReference type="InParanoid" id="H3GT77"/>
<evidence type="ECO:0000313" key="3">
    <source>
        <dbReference type="Proteomes" id="UP000005238"/>
    </source>
</evidence>
<dbReference type="EMBL" id="DS566045">
    <property type="status" value="NOT_ANNOTATED_CDS"/>
    <property type="molecule type" value="Genomic_DNA"/>
</dbReference>
<dbReference type="VEuPathDB" id="FungiDB:KRP23_9043"/>
<dbReference type="VEuPathDB" id="FungiDB:KRP22_9330"/>
<organism evidence="2 3">
    <name type="scientific">Phytophthora ramorum</name>
    <name type="common">Sudden oak death agent</name>
    <dbReference type="NCBI Taxonomy" id="164328"/>
    <lineage>
        <taxon>Eukaryota</taxon>
        <taxon>Sar</taxon>
        <taxon>Stramenopiles</taxon>
        <taxon>Oomycota</taxon>
        <taxon>Peronosporomycetes</taxon>
        <taxon>Peronosporales</taxon>
        <taxon>Peronosporaceae</taxon>
        <taxon>Phytophthora</taxon>
    </lineage>
</organism>
<dbReference type="eggNOG" id="ENOG502S0M2">
    <property type="taxonomic scope" value="Eukaryota"/>
</dbReference>
<feature type="transmembrane region" description="Helical" evidence="1">
    <location>
        <begin position="188"/>
        <end position="208"/>
    </location>
</feature>
<keyword evidence="1" id="KW-0812">Transmembrane</keyword>
<evidence type="ECO:0000313" key="2">
    <source>
        <dbReference type="EnsemblProtists" id="Phyra80301"/>
    </source>
</evidence>
<proteinExistence type="predicted"/>
<dbReference type="AlphaFoldDB" id="H3GT77"/>
<dbReference type="EnsemblProtists" id="Phyra80301">
    <property type="protein sequence ID" value="Phyra80301"/>
    <property type="gene ID" value="Phyra80301"/>
</dbReference>
<evidence type="ECO:0000256" key="1">
    <source>
        <dbReference type="SAM" id="Phobius"/>
    </source>
</evidence>
<protein>
    <submittedName>
        <fullName evidence="2">Uncharacterized protein</fullName>
    </submittedName>
</protein>
<dbReference type="OMA" id="WHKRWHY"/>
<name>H3GT77_PHYRM</name>
<keyword evidence="1" id="KW-0472">Membrane</keyword>
<keyword evidence="3" id="KW-1185">Reference proteome</keyword>
<reference evidence="2" key="2">
    <citation type="submission" date="2015-06" db="UniProtKB">
        <authorList>
            <consortium name="EnsemblProtists"/>
        </authorList>
    </citation>
    <scope>IDENTIFICATION</scope>
    <source>
        <strain evidence="2">Pr102</strain>
    </source>
</reference>
<keyword evidence="1" id="KW-1133">Transmembrane helix</keyword>